<dbReference type="SUPFAM" id="SSF50249">
    <property type="entry name" value="Nucleic acid-binding proteins"/>
    <property type="match status" value="1"/>
</dbReference>
<dbReference type="EMBL" id="JBIAQY010000004">
    <property type="protein sequence ID" value="MFF3569175.1"/>
    <property type="molecule type" value="Genomic_DNA"/>
</dbReference>
<name>A0ABW6RYS2_9NOCA</name>
<protein>
    <submittedName>
        <fullName evidence="2">OB-fold domain-containing protein</fullName>
    </submittedName>
</protein>
<dbReference type="Proteomes" id="UP001601992">
    <property type="component" value="Unassembled WGS sequence"/>
</dbReference>
<evidence type="ECO:0000313" key="2">
    <source>
        <dbReference type="EMBL" id="MFF3569175.1"/>
    </source>
</evidence>
<gene>
    <name evidence="2" type="ORF">ACFYXQ_15490</name>
</gene>
<keyword evidence="3" id="KW-1185">Reference proteome</keyword>
<accession>A0ABW6RYS2</accession>
<evidence type="ECO:0000259" key="1">
    <source>
        <dbReference type="Pfam" id="PF01796"/>
    </source>
</evidence>
<sequence length="86" mass="9338">MSGSGIVASWTVTHRRFLPQFETPYTVLLVRLAEADNILVPGGWAGNPDGIGLHIGLTVHAQYVEMPDESGEPAITLLQWAPQDLN</sequence>
<reference evidence="2 3" key="1">
    <citation type="submission" date="2024-10" db="EMBL/GenBank/DDBJ databases">
        <title>The Natural Products Discovery Center: Release of the First 8490 Sequenced Strains for Exploring Actinobacteria Biosynthetic Diversity.</title>
        <authorList>
            <person name="Kalkreuter E."/>
            <person name="Kautsar S.A."/>
            <person name="Yang D."/>
            <person name="Bader C.D."/>
            <person name="Teijaro C.N."/>
            <person name="Fluegel L."/>
            <person name="Davis C.M."/>
            <person name="Simpson J.R."/>
            <person name="Lauterbach L."/>
            <person name="Steele A.D."/>
            <person name="Gui C."/>
            <person name="Meng S."/>
            <person name="Li G."/>
            <person name="Viehrig K."/>
            <person name="Ye F."/>
            <person name="Su P."/>
            <person name="Kiefer A.F."/>
            <person name="Nichols A."/>
            <person name="Cepeda A.J."/>
            <person name="Yan W."/>
            <person name="Fan B."/>
            <person name="Jiang Y."/>
            <person name="Adhikari A."/>
            <person name="Zheng C.-J."/>
            <person name="Schuster L."/>
            <person name="Cowan T.M."/>
            <person name="Smanski M.J."/>
            <person name="Chevrette M.G."/>
            <person name="De Carvalho L.P.S."/>
            <person name="Shen B."/>
        </authorList>
    </citation>
    <scope>NUCLEOTIDE SEQUENCE [LARGE SCALE GENOMIC DNA]</scope>
    <source>
        <strain evidence="2 3">NPDC002593</strain>
    </source>
</reference>
<organism evidence="2 3">
    <name type="scientific">Nocardia jiangxiensis</name>
    <dbReference type="NCBI Taxonomy" id="282685"/>
    <lineage>
        <taxon>Bacteria</taxon>
        <taxon>Bacillati</taxon>
        <taxon>Actinomycetota</taxon>
        <taxon>Actinomycetes</taxon>
        <taxon>Mycobacteriales</taxon>
        <taxon>Nocardiaceae</taxon>
        <taxon>Nocardia</taxon>
    </lineage>
</organism>
<dbReference type="Pfam" id="PF01796">
    <property type="entry name" value="OB_ChsH2_C"/>
    <property type="match status" value="1"/>
</dbReference>
<feature type="domain" description="ChsH2 C-terminal OB-fold" evidence="1">
    <location>
        <begin position="1"/>
        <end position="62"/>
    </location>
</feature>
<comment type="caution">
    <text evidence="2">The sequence shown here is derived from an EMBL/GenBank/DDBJ whole genome shotgun (WGS) entry which is preliminary data.</text>
</comment>
<proteinExistence type="predicted"/>
<dbReference type="InterPro" id="IPR002878">
    <property type="entry name" value="ChsH2_C"/>
</dbReference>
<dbReference type="InterPro" id="IPR012340">
    <property type="entry name" value="NA-bd_OB-fold"/>
</dbReference>
<evidence type="ECO:0000313" key="3">
    <source>
        <dbReference type="Proteomes" id="UP001601992"/>
    </source>
</evidence>
<dbReference type="RefSeq" id="WP_387404117.1">
    <property type="nucleotide sequence ID" value="NZ_JBIAQY010000004.1"/>
</dbReference>